<dbReference type="InterPro" id="IPR016050">
    <property type="entry name" value="Proteasome_bsu_CS"/>
</dbReference>
<accession>A0A8H7UTW6</accession>
<keyword evidence="1 4" id="KW-0963">Cytoplasm</keyword>
<dbReference type="InterPro" id="IPR023333">
    <property type="entry name" value="Proteasome_suB-type"/>
</dbReference>
<dbReference type="PIRSF" id="PIRSF001213">
    <property type="entry name" value="Psome_endopept_beta"/>
    <property type="match status" value="1"/>
</dbReference>
<organism evidence="6 7">
    <name type="scientific">Mucor saturninus</name>
    <dbReference type="NCBI Taxonomy" id="64648"/>
    <lineage>
        <taxon>Eukaryota</taxon>
        <taxon>Fungi</taxon>
        <taxon>Fungi incertae sedis</taxon>
        <taxon>Mucoromycota</taxon>
        <taxon>Mucoromycotina</taxon>
        <taxon>Mucoromycetes</taxon>
        <taxon>Mucorales</taxon>
        <taxon>Mucorineae</taxon>
        <taxon>Mucoraceae</taxon>
        <taxon>Mucor</taxon>
    </lineage>
</organism>
<dbReference type="PANTHER" id="PTHR32194">
    <property type="entry name" value="METALLOPROTEASE TLDD"/>
    <property type="match status" value="1"/>
</dbReference>
<dbReference type="GO" id="GO:0051603">
    <property type="term" value="P:proteolysis involved in protein catabolic process"/>
    <property type="evidence" value="ECO:0007669"/>
    <property type="project" value="InterPro"/>
</dbReference>
<protein>
    <recommendedName>
        <fullName evidence="4">Proteasome subunit beta</fullName>
    </recommendedName>
</protein>
<dbReference type="SUPFAM" id="SSF56235">
    <property type="entry name" value="N-terminal nucleophile aminohydrolases (Ntn hydrolases)"/>
    <property type="match status" value="1"/>
</dbReference>
<name>A0A8H7UTW6_9FUNG</name>
<feature type="compositionally biased region" description="Basic and acidic residues" evidence="5">
    <location>
        <begin position="11"/>
        <end position="20"/>
    </location>
</feature>
<evidence type="ECO:0000256" key="5">
    <source>
        <dbReference type="SAM" id="MobiDB-lite"/>
    </source>
</evidence>
<dbReference type="GO" id="GO:0019774">
    <property type="term" value="C:proteasome core complex, beta-subunit complex"/>
    <property type="evidence" value="ECO:0007669"/>
    <property type="project" value="UniProtKB-UniRule"/>
</dbReference>
<reference evidence="6" key="1">
    <citation type="submission" date="2020-12" db="EMBL/GenBank/DDBJ databases">
        <title>Metabolic potential, ecology and presence of endohyphal bacteria is reflected in genomic diversity of Mucoromycotina.</title>
        <authorList>
            <person name="Muszewska A."/>
            <person name="Okrasinska A."/>
            <person name="Steczkiewicz K."/>
            <person name="Drgas O."/>
            <person name="Orlowska M."/>
            <person name="Perlinska-Lenart U."/>
            <person name="Aleksandrzak-Piekarczyk T."/>
            <person name="Szatraj K."/>
            <person name="Zielenkiewicz U."/>
            <person name="Pilsyk S."/>
            <person name="Malc E."/>
            <person name="Mieczkowski P."/>
            <person name="Kruszewska J.S."/>
            <person name="Biernat P."/>
            <person name="Pawlowska J."/>
        </authorList>
    </citation>
    <scope>NUCLEOTIDE SEQUENCE</scope>
    <source>
        <strain evidence="6">WA0000017839</strain>
    </source>
</reference>
<comment type="subcellular location">
    <subcellularLocation>
        <location evidence="4">Cytoplasm</location>
    </subcellularLocation>
    <subcellularLocation>
        <location evidence="4">Nucleus</location>
    </subcellularLocation>
</comment>
<dbReference type="OrthoDB" id="10248542at2759"/>
<evidence type="ECO:0000256" key="4">
    <source>
        <dbReference type="PIRNR" id="PIRNR001213"/>
    </source>
</evidence>
<evidence type="ECO:0000256" key="1">
    <source>
        <dbReference type="ARBA" id="ARBA00022490"/>
    </source>
</evidence>
<dbReference type="InterPro" id="IPR016295">
    <property type="entry name" value="Proteasome_beta4"/>
</dbReference>
<evidence type="ECO:0000313" key="7">
    <source>
        <dbReference type="Proteomes" id="UP000603453"/>
    </source>
</evidence>
<dbReference type="Proteomes" id="UP000603453">
    <property type="component" value="Unassembled WGS sequence"/>
</dbReference>
<sequence length="263" mass="29829">MQHNPSHWGKPRAENTDEHNTVPLYQTLPQNLTESAYGPMARTQTPLVTGTSILAFKYRDGIMMAADMLGSYGSLARFRDIKRLTPVGNHTVVGASGDISDYQYIQHLLDSLMVKEHCADDGHVLGTPHIYEYLWRVMYNRRSKFNPLWNSLVVGGIEKGEKFLGYVDLRGTTYQSTTIATGFGAHLAQPILRRRVEGREDELTEEEAIEIMNECLRVLFYRDARSMNKFQRAKITESGIEVTEPYALDTEWGFAEQIKGYGA</sequence>
<feature type="region of interest" description="Disordered" evidence="5">
    <location>
        <begin position="1"/>
        <end position="22"/>
    </location>
</feature>
<dbReference type="EMBL" id="JAEPRD010000110">
    <property type="protein sequence ID" value="KAG2198456.1"/>
    <property type="molecule type" value="Genomic_DNA"/>
</dbReference>
<keyword evidence="7" id="KW-1185">Reference proteome</keyword>
<keyword evidence="2 4" id="KW-0647">Proteasome</keyword>
<comment type="similarity">
    <text evidence="4">Belongs to the peptidase T1B family.</text>
</comment>
<dbReference type="CDD" id="cd03760">
    <property type="entry name" value="proteasome_beta_type_4"/>
    <property type="match status" value="1"/>
</dbReference>
<dbReference type="InterPro" id="IPR001353">
    <property type="entry name" value="Proteasome_sua/b"/>
</dbReference>
<dbReference type="InterPro" id="IPR029055">
    <property type="entry name" value="Ntn_hydrolases_N"/>
</dbReference>
<dbReference type="GO" id="GO:0005634">
    <property type="term" value="C:nucleus"/>
    <property type="evidence" value="ECO:0007669"/>
    <property type="project" value="UniProtKB-SubCell"/>
</dbReference>
<keyword evidence="3 4" id="KW-0539">Nucleus</keyword>
<evidence type="ECO:0000313" key="6">
    <source>
        <dbReference type="EMBL" id="KAG2198456.1"/>
    </source>
</evidence>
<dbReference type="Gene3D" id="3.60.20.10">
    <property type="entry name" value="Glutamine Phosphoribosylpyrophosphate, subunit 1, domain 1"/>
    <property type="match status" value="1"/>
</dbReference>
<dbReference type="PANTHER" id="PTHR32194:SF6">
    <property type="entry name" value="PROTEASOME SUBUNIT BETA"/>
    <property type="match status" value="1"/>
</dbReference>
<dbReference type="Pfam" id="PF00227">
    <property type="entry name" value="Proteasome"/>
    <property type="match status" value="1"/>
</dbReference>
<comment type="caution">
    <text evidence="6">The sequence shown here is derived from an EMBL/GenBank/DDBJ whole genome shotgun (WGS) entry which is preliminary data.</text>
</comment>
<dbReference type="PROSITE" id="PS00854">
    <property type="entry name" value="PROTEASOME_BETA_1"/>
    <property type="match status" value="1"/>
</dbReference>
<dbReference type="GO" id="GO:0005737">
    <property type="term" value="C:cytoplasm"/>
    <property type="evidence" value="ECO:0007669"/>
    <property type="project" value="UniProtKB-SubCell"/>
</dbReference>
<evidence type="ECO:0000256" key="3">
    <source>
        <dbReference type="ARBA" id="ARBA00023242"/>
    </source>
</evidence>
<dbReference type="AlphaFoldDB" id="A0A8H7UTW6"/>
<proteinExistence type="inferred from homology"/>
<gene>
    <name evidence="6" type="ORF">INT47_004443</name>
</gene>
<comment type="function">
    <text evidence="4">Non-catalytic component of the proteasome.</text>
</comment>
<dbReference type="PROSITE" id="PS51476">
    <property type="entry name" value="PROTEASOME_BETA_2"/>
    <property type="match status" value="1"/>
</dbReference>
<evidence type="ECO:0000256" key="2">
    <source>
        <dbReference type="ARBA" id="ARBA00022942"/>
    </source>
</evidence>
<dbReference type="FunFam" id="3.60.20.10:FF:000014">
    <property type="entry name" value="Proteasome subunit beta type-7"/>
    <property type="match status" value="1"/>
</dbReference>